<dbReference type="EMBL" id="AP023213">
    <property type="protein sequence ID" value="BCG46760.1"/>
    <property type="molecule type" value="Genomic_DNA"/>
</dbReference>
<name>A0A6S6M073_9BACT</name>
<evidence type="ECO:0000313" key="2">
    <source>
        <dbReference type="Proteomes" id="UP000515472"/>
    </source>
</evidence>
<dbReference type="Proteomes" id="UP000515472">
    <property type="component" value="Chromosome"/>
</dbReference>
<dbReference type="RefSeq" id="WP_085813113.1">
    <property type="nucleotide sequence ID" value="NZ_AP023213.1"/>
</dbReference>
<dbReference type="AlphaFoldDB" id="A0A6S6M073"/>
<evidence type="ECO:0008006" key="3">
    <source>
        <dbReference type="Google" id="ProtNLM"/>
    </source>
</evidence>
<organism evidence="1 2">
    <name type="scientific">Citrifermentans bremense</name>
    <dbReference type="NCBI Taxonomy" id="60035"/>
    <lineage>
        <taxon>Bacteria</taxon>
        <taxon>Pseudomonadati</taxon>
        <taxon>Thermodesulfobacteriota</taxon>
        <taxon>Desulfuromonadia</taxon>
        <taxon>Geobacterales</taxon>
        <taxon>Geobacteraceae</taxon>
        <taxon>Citrifermentans</taxon>
    </lineage>
</organism>
<proteinExistence type="predicted"/>
<dbReference type="InterPro" id="IPR032587">
    <property type="entry name" value="DUF4911"/>
</dbReference>
<dbReference type="Pfam" id="PF16256">
    <property type="entry name" value="DUF4911"/>
    <property type="match status" value="1"/>
</dbReference>
<dbReference type="KEGG" id="gbn:GEOBRER4_15100"/>
<gene>
    <name evidence="1" type="ORF">GEOBRER4_n1569</name>
</gene>
<keyword evidence="2" id="KW-1185">Reference proteome</keyword>
<accession>A0A6S6M073</accession>
<evidence type="ECO:0000313" key="1">
    <source>
        <dbReference type="EMBL" id="BCG46760.1"/>
    </source>
</evidence>
<sequence>MGQPASKYTETGSRYYQLANRDMVYLKSILEAYEGLNTMSTIDGKRGIVRVSFPLCFAGDIEALMHEIAKEIVITEVTQEGEPCSKP</sequence>
<protein>
    <recommendedName>
        <fullName evidence="3">DUF4911 domain-containing protein</fullName>
    </recommendedName>
</protein>
<reference evidence="1 2" key="1">
    <citation type="submission" date="2020-06" db="EMBL/GenBank/DDBJ databases">
        <title>Interaction of electrochemicaly active bacteria, Geobacter bremensis R4 on different carbon anode.</title>
        <authorList>
            <person name="Meng L."/>
            <person name="Yoshida N."/>
        </authorList>
    </citation>
    <scope>NUCLEOTIDE SEQUENCE [LARGE SCALE GENOMIC DNA]</scope>
    <source>
        <strain evidence="1 2">R4</strain>
    </source>
</reference>